<evidence type="ECO:0000313" key="2">
    <source>
        <dbReference type="EMBL" id="EHP69978.1"/>
    </source>
</evidence>
<keyword evidence="1" id="KW-1133">Transmembrane helix</keyword>
<dbReference type="STRING" id="671065.MetMK1DRAFT_00004800"/>
<proteinExistence type="predicted"/>
<evidence type="ECO:0000256" key="1">
    <source>
        <dbReference type="SAM" id="Phobius"/>
    </source>
</evidence>
<dbReference type="Proteomes" id="UP000003980">
    <property type="component" value="Unassembled WGS sequence"/>
</dbReference>
<keyword evidence="1" id="KW-0812">Transmembrane</keyword>
<keyword evidence="3" id="KW-1185">Reference proteome</keyword>
<gene>
    <name evidence="2" type="ORF">MetMK1DRAFT_00004800</name>
</gene>
<name>H2C129_9CREN</name>
<evidence type="ECO:0000313" key="3">
    <source>
        <dbReference type="Proteomes" id="UP000003980"/>
    </source>
</evidence>
<dbReference type="EMBL" id="JH597761">
    <property type="protein sequence ID" value="EHP69978.1"/>
    <property type="molecule type" value="Genomic_DNA"/>
</dbReference>
<feature type="transmembrane region" description="Helical" evidence="1">
    <location>
        <begin position="6"/>
        <end position="24"/>
    </location>
</feature>
<sequence>MSDVGISIVIALVTSIIAGIYPAWKASKLTVIEAVRKD</sequence>
<organism evidence="2 3">
    <name type="scientific">Metallosphaera yellowstonensis MK1</name>
    <dbReference type="NCBI Taxonomy" id="671065"/>
    <lineage>
        <taxon>Archaea</taxon>
        <taxon>Thermoproteota</taxon>
        <taxon>Thermoprotei</taxon>
        <taxon>Sulfolobales</taxon>
        <taxon>Sulfolobaceae</taxon>
        <taxon>Metallosphaera</taxon>
    </lineage>
</organism>
<keyword evidence="1" id="KW-0472">Membrane</keyword>
<accession>H2C129</accession>
<dbReference type="HOGENOM" id="CLU_3323041_0_0_2"/>
<dbReference type="AlphaFoldDB" id="H2C129"/>
<evidence type="ECO:0008006" key="4">
    <source>
        <dbReference type="Google" id="ProtNLM"/>
    </source>
</evidence>
<reference evidence="2 3" key="1">
    <citation type="submission" date="2012-01" db="EMBL/GenBank/DDBJ databases">
        <title>Improved High-Quality Draft sequence of Metallosphaera yellowstonensis MK1.</title>
        <authorList>
            <consortium name="US DOE Joint Genome Institute"/>
            <person name="Lucas S."/>
            <person name="Han J."/>
            <person name="Cheng J.-F."/>
            <person name="Goodwin L."/>
            <person name="Pitluck S."/>
            <person name="Peters L."/>
            <person name="Teshima H."/>
            <person name="Detter J.C."/>
            <person name="Han C."/>
            <person name="Tapia R."/>
            <person name="Land M."/>
            <person name="Hauser L."/>
            <person name="Kyrpides N."/>
            <person name="Kozubal M."/>
            <person name="Macur R.E."/>
            <person name="Jay Z."/>
            <person name="Inskeep W."/>
            <person name="Woyke T."/>
        </authorList>
    </citation>
    <scope>NUCLEOTIDE SEQUENCE [LARGE SCALE GENOMIC DNA]</scope>
    <source>
        <strain evidence="2 3">MK1</strain>
    </source>
</reference>
<dbReference type="eggNOG" id="arCOG02312">
    <property type="taxonomic scope" value="Archaea"/>
</dbReference>
<protein>
    <recommendedName>
        <fullName evidence="4">ABC-type antimicrobial peptide transport system, permease component</fullName>
    </recommendedName>
</protein>